<keyword evidence="2" id="KW-0677">Repeat</keyword>
<accession>A0A392MBN0</accession>
<comment type="caution">
    <text evidence="3">The sequence shown here is derived from an EMBL/GenBank/DDBJ whole genome shotgun (WGS) entry which is preliminary data.</text>
</comment>
<dbReference type="PANTHER" id="PTHR22838:SF23">
    <property type="entry name" value="WD REPEAT-CONTAINING PROTEIN WDS HOMOLOG"/>
    <property type="match status" value="1"/>
</dbReference>
<dbReference type="Proteomes" id="UP000265520">
    <property type="component" value="Unassembled WGS sequence"/>
</dbReference>
<gene>
    <name evidence="3" type="ORF">A2U01_0005516</name>
</gene>
<evidence type="ECO:0000313" key="3">
    <source>
        <dbReference type="EMBL" id="MCH84681.1"/>
    </source>
</evidence>
<keyword evidence="1" id="KW-0853">WD repeat</keyword>
<evidence type="ECO:0000256" key="1">
    <source>
        <dbReference type="ARBA" id="ARBA00022574"/>
    </source>
</evidence>
<evidence type="ECO:0000256" key="2">
    <source>
        <dbReference type="ARBA" id="ARBA00022737"/>
    </source>
</evidence>
<keyword evidence="4" id="KW-1185">Reference proteome</keyword>
<proteinExistence type="predicted"/>
<name>A0A392MBN0_9FABA</name>
<reference evidence="3 4" key="1">
    <citation type="journal article" date="2018" name="Front. Plant Sci.">
        <title>Red Clover (Trifolium pratense) and Zigzag Clover (T. medium) - A Picture of Genomic Similarities and Differences.</title>
        <authorList>
            <person name="Dluhosova J."/>
            <person name="Istvanek J."/>
            <person name="Nedelnik J."/>
            <person name="Repkova J."/>
        </authorList>
    </citation>
    <scope>NUCLEOTIDE SEQUENCE [LARGE SCALE GENOMIC DNA]</scope>
    <source>
        <strain evidence="4">cv. 10/8</strain>
        <tissue evidence="3">Leaf</tissue>
    </source>
</reference>
<sequence>MEYLNRGEVTLALDVLRKRVSALRVDRCEVHSLANALLSFNDGDVVCDLRGKLLMDLEKVLPPPVSVPDGRLEHLVETTVTAWVDSCLYHSSANPISLYEDHHCGRDQFPTTTTQNPPMISILSVAIPAI</sequence>
<dbReference type="AlphaFoldDB" id="A0A392MBN0"/>
<protein>
    <submittedName>
        <fullName evidence="3">WD repeat-containing protein 26-like</fullName>
    </submittedName>
</protein>
<dbReference type="EMBL" id="LXQA010007208">
    <property type="protein sequence ID" value="MCH84681.1"/>
    <property type="molecule type" value="Genomic_DNA"/>
</dbReference>
<organism evidence="3 4">
    <name type="scientific">Trifolium medium</name>
    <dbReference type="NCBI Taxonomy" id="97028"/>
    <lineage>
        <taxon>Eukaryota</taxon>
        <taxon>Viridiplantae</taxon>
        <taxon>Streptophyta</taxon>
        <taxon>Embryophyta</taxon>
        <taxon>Tracheophyta</taxon>
        <taxon>Spermatophyta</taxon>
        <taxon>Magnoliopsida</taxon>
        <taxon>eudicotyledons</taxon>
        <taxon>Gunneridae</taxon>
        <taxon>Pentapetalae</taxon>
        <taxon>rosids</taxon>
        <taxon>fabids</taxon>
        <taxon>Fabales</taxon>
        <taxon>Fabaceae</taxon>
        <taxon>Papilionoideae</taxon>
        <taxon>50 kb inversion clade</taxon>
        <taxon>NPAAA clade</taxon>
        <taxon>Hologalegina</taxon>
        <taxon>IRL clade</taxon>
        <taxon>Trifolieae</taxon>
        <taxon>Trifolium</taxon>
    </lineage>
</organism>
<evidence type="ECO:0000313" key="4">
    <source>
        <dbReference type="Proteomes" id="UP000265520"/>
    </source>
</evidence>
<dbReference type="PANTHER" id="PTHR22838">
    <property type="entry name" value="WD REPEAT PROTEIN 26-RELATED"/>
    <property type="match status" value="1"/>
</dbReference>
<dbReference type="InterPro" id="IPR051350">
    <property type="entry name" value="WD_repeat-ST_regulator"/>
</dbReference>